<organism evidence="7 8">
    <name type="scientific">Streptomyces inhibens</name>
    <dbReference type="NCBI Taxonomy" id="2293571"/>
    <lineage>
        <taxon>Bacteria</taxon>
        <taxon>Bacillati</taxon>
        <taxon>Actinomycetota</taxon>
        <taxon>Actinomycetes</taxon>
        <taxon>Kitasatosporales</taxon>
        <taxon>Streptomycetaceae</taxon>
        <taxon>Streptomyces</taxon>
    </lineage>
</organism>
<evidence type="ECO:0000256" key="5">
    <source>
        <dbReference type="HAMAP-Rule" id="MF_00845"/>
    </source>
</evidence>
<comment type="similarity">
    <text evidence="5">Belongs to the aromatic-ring hydroxylase family. TetX subfamily.</text>
</comment>
<reference evidence="7 8" key="1">
    <citation type="submission" date="2018-08" db="EMBL/GenBank/DDBJ databases">
        <title>Streptomyces NEAU-D10 sp. nov., a novel Actinomycete isolated from soil.</title>
        <authorList>
            <person name="Jin L."/>
        </authorList>
    </citation>
    <scope>NUCLEOTIDE SEQUENCE [LARGE SCALE GENOMIC DNA]</scope>
    <source>
        <strain evidence="7 8">NEAU-D10</strain>
    </source>
</reference>
<dbReference type="Gene3D" id="3.50.50.60">
    <property type="entry name" value="FAD/NAD(P)-binding domain"/>
    <property type="match status" value="1"/>
</dbReference>
<keyword evidence="1 5" id="KW-0285">Flavoprotein</keyword>
<comment type="caution">
    <text evidence="7">The sequence shown here is derived from an EMBL/GenBank/DDBJ whole genome shotgun (WGS) entry which is preliminary data.</text>
</comment>
<feature type="binding site" evidence="5">
    <location>
        <position position="301"/>
    </location>
    <ligand>
        <name>FAD</name>
        <dbReference type="ChEBI" id="CHEBI:57692"/>
    </ligand>
</feature>
<dbReference type="PRINTS" id="PR00420">
    <property type="entry name" value="RNGMNOXGNASE"/>
</dbReference>
<sequence>MNVTPPRIAIVGAGPGGLTCARVLQRHGVPVTVFECDATADARPQGGTLDLHMATGQTALREAGLHEEFAALARPEGQEMRLLDRTATVLFQHAPAPDATDRPEIDRGELRRLLLDSLAPGTVRWGHYLRTLHPLGDGRHKAEFDDGHTETFDLVIGADGAWSRVRPLLSDATPHYSGVTFVEFGFDDADARHPEIARLVGNGSMMASFANKALMAQRNSRGHIRGYAAFRGSQDWALAAGVKVTDTGATRAVLLDGFAGWDDRLLALLRENDGGFINRPLFALPVPHTWTHTPGLTLLGDAAHLMTPFSGMGANLAMLDGCELALALTEHDDPGRAVRAYETAMLPRSARAAEAAARGLANAIAPDAPQGSLRHLRQMAGQERP</sequence>
<feature type="domain" description="FAD-binding" evidence="6">
    <location>
        <begin position="296"/>
        <end position="346"/>
    </location>
</feature>
<dbReference type="GO" id="GO:0071949">
    <property type="term" value="F:FAD binding"/>
    <property type="evidence" value="ECO:0007669"/>
    <property type="project" value="InterPro"/>
</dbReference>
<dbReference type="HAMAP" id="MF_00845">
    <property type="entry name" value="TetX_monooxygenase"/>
    <property type="match status" value="1"/>
</dbReference>
<evidence type="ECO:0000256" key="1">
    <source>
        <dbReference type="ARBA" id="ARBA00022630"/>
    </source>
</evidence>
<keyword evidence="4 5" id="KW-0503">Monooxygenase</keyword>
<dbReference type="Proteomes" id="UP000262477">
    <property type="component" value="Unassembled WGS sequence"/>
</dbReference>
<dbReference type="GO" id="GO:0046677">
    <property type="term" value="P:response to antibiotic"/>
    <property type="evidence" value="ECO:0007669"/>
    <property type="project" value="InterPro"/>
</dbReference>
<keyword evidence="5" id="KW-0963">Cytoplasm</keyword>
<dbReference type="PANTHER" id="PTHR46972">
    <property type="entry name" value="MONOOXYGENASE ASQM-RELATED"/>
    <property type="match status" value="1"/>
</dbReference>
<dbReference type="EC" id="1.14.13.-" evidence="5"/>
<dbReference type="AlphaFoldDB" id="A0A371PZB6"/>
<comment type="function">
    <text evidence="5">An FAD-requiring monooxygenase active on some tetracycline antibiotic derivatives, which leads to their inactivation. Hydroxylates carbon 11a of tetracycline and some analogs.</text>
</comment>
<keyword evidence="3 5" id="KW-0560">Oxidoreductase</keyword>
<evidence type="ECO:0000256" key="3">
    <source>
        <dbReference type="ARBA" id="ARBA00023002"/>
    </source>
</evidence>
<dbReference type="InterPro" id="IPR043683">
    <property type="entry name" value="TetX_monooxygenase"/>
</dbReference>
<evidence type="ECO:0000313" key="7">
    <source>
        <dbReference type="EMBL" id="REK87827.1"/>
    </source>
</evidence>
<gene>
    <name evidence="7" type="ORF">DY245_24725</name>
</gene>
<dbReference type="PANTHER" id="PTHR46972:SF1">
    <property type="entry name" value="FAD DEPENDENT OXIDOREDUCTASE DOMAIN-CONTAINING PROTEIN"/>
    <property type="match status" value="1"/>
</dbReference>
<proteinExistence type="inferred from homology"/>
<dbReference type="EMBL" id="QUAC01000198">
    <property type="protein sequence ID" value="REK87827.1"/>
    <property type="molecule type" value="Genomic_DNA"/>
</dbReference>
<evidence type="ECO:0000256" key="2">
    <source>
        <dbReference type="ARBA" id="ARBA00022827"/>
    </source>
</evidence>
<keyword evidence="2 5" id="KW-0274">FAD</keyword>
<evidence type="ECO:0000256" key="4">
    <source>
        <dbReference type="ARBA" id="ARBA00023033"/>
    </source>
</evidence>
<evidence type="ECO:0000259" key="6">
    <source>
        <dbReference type="Pfam" id="PF01494"/>
    </source>
</evidence>
<comment type="cofactor">
    <cofactor evidence="5">
        <name>FAD</name>
        <dbReference type="ChEBI" id="CHEBI:57692"/>
    </cofactor>
</comment>
<keyword evidence="5" id="KW-0521">NADP</keyword>
<feature type="binding site" evidence="5">
    <location>
        <position position="43"/>
    </location>
    <ligand>
        <name>NADPH</name>
        <dbReference type="ChEBI" id="CHEBI:57783"/>
    </ligand>
</feature>
<dbReference type="SUPFAM" id="SSF51905">
    <property type="entry name" value="FAD/NAD(P)-binding domain"/>
    <property type="match status" value="1"/>
</dbReference>
<comment type="catalytic activity">
    <reaction evidence="5">
        <text>a tetracycline + NADPH + O2 + H(+) = an 11a-hydroxytetracycline + NADP(+) + H2O</text>
        <dbReference type="Rhea" id="RHEA:61444"/>
        <dbReference type="ChEBI" id="CHEBI:15377"/>
        <dbReference type="ChEBI" id="CHEBI:15378"/>
        <dbReference type="ChEBI" id="CHEBI:15379"/>
        <dbReference type="ChEBI" id="CHEBI:57783"/>
        <dbReference type="ChEBI" id="CHEBI:58349"/>
        <dbReference type="ChEBI" id="CHEBI:144644"/>
        <dbReference type="ChEBI" id="CHEBI:144645"/>
    </reaction>
</comment>
<dbReference type="OrthoDB" id="3217377at2"/>
<keyword evidence="8" id="KW-1185">Reference proteome</keyword>
<comment type="subcellular location">
    <subcellularLocation>
        <location evidence="5">Cytoplasm</location>
    </subcellularLocation>
</comment>
<dbReference type="GO" id="GO:0004497">
    <property type="term" value="F:monooxygenase activity"/>
    <property type="evidence" value="ECO:0007669"/>
    <property type="project" value="UniProtKB-UniRule"/>
</dbReference>
<dbReference type="GO" id="GO:0005737">
    <property type="term" value="C:cytoplasm"/>
    <property type="evidence" value="ECO:0007669"/>
    <property type="project" value="UniProtKB-SubCell"/>
</dbReference>
<keyword evidence="5" id="KW-0547">Nucleotide-binding</keyword>
<dbReference type="InterPro" id="IPR002938">
    <property type="entry name" value="FAD-bd"/>
</dbReference>
<dbReference type="InterPro" id="IPR036188">
    <property type="entry name" value="FAD/NAD-bd_sf"/>
</dbReference>
<dbReference type="RefSeq" id="WP_128509415.1">
    <property type="nucleotide sequence ID" value="NZ_QUAC01000198.1"/>
</dbReference>
<feature type="binding site" evidence="5">
    <location>
        <position position="50"/>
    </location>
    <ligand>
        <name>FAD</name>
        <dbReference type="ChEBI" id="CHEBI:57692"/>
    </ligand>
</feature>
<protein>
    <recommendedName>
        <fullName evidence="5">Flavin-dependent monooxygenase</fullName>
    </recommendedName>
    <alternativeName>
        <fullName evidence="5">TetX monooxygenase</fullName>
        <shortName evidence="5">TetX</shortName>
        <ecNumber evidence="5">1.14.13.-</ecNumber>
    </alternativeName>
</protein>
<feature type="binding site" evidence="5">
    <location>
        <position position="107"/>
    </location>
    <ligand>
        <name>FAD</name>
        <dbReference type="ChEBI" id="CHEBI:57692"/>
    </ligand>
</feature>
<feature type="domain" description="FAD-binding" evidence="6">
    <location>
        <begin position="8"/>
        <end position="179"/>
    </location>
</feature>
<comment type="subunit">
    <text evidence="5">Monomer.</text>
</comment>
<accession>A0A371PZB6</accession>
<name>A0A371PZB6_STRIH</name>
<dbReference type="Pfam" id="PF01494">
    <property type="entry name" value="FAD_binding_3"/>
    <property type="match status" value="2"/>
</dbReference>
<evidence type="ECO:0000313" key="8">
    <source>
        <dbReference type="Proteomes" id="UP000262477"/>
    </source>
</evidence>
<comment type="domain">
    <text evidence="5">Consists of an N-terminal FAD-binding domain with a Rossman fold and a C-terminal substrate-binding domain.</text>
</comment>